<dbReference type="Pfam" id="PF04115">
    <property type="entry name" value="Ureidogly_lyase"/>
    <property type="match status" value="1"/>
</dbReference>
<evidence type="ECO:0000256" key="1">
    <source>
        <dbReference type="ARBA" id="ARBA00011738"/>
    </source>
</evidence>
<protein>
    <recommendedName>
        <fullName evidence="8">Ureidoglycolate hydrolase</fullName>
    </recommendedName>
</protein>
<evidence type="ECO:0000256" key="3">
    <source>
        <dbReference type="ARBA" id="ARBA00023239"/>
    </source>
</evidence>
<keyword evidence="3" id="KW-0456">Lyase</keyword>
<evidence type="ECO:0000313" key="6">
    <source>
        <dbReference type="EMBL" id="KAF2144707.1"/>
    </source>
</evidence>
<accession>A0A6A6BPE5</accession>
<dbReference type="PANTHER" id="PTHR21221">
    <property type="entry name" value="UREIDOGLYCOLATE HYDROLASE"/>
    <property type="match status" value="1"/>
</dbReference>
<dbReference type="AlphaFoldDB" id="A0A6A6BPE5"/>
<dbReference type="InterPro" id="IPR011051">
    <property type="entry name" value="RmlC_Cupin_sf"/>
</dbReference>
<dbReference type="InterPro" id="IPR024060">
    <property type="entry name" value="Ureidoglycolate_lyase_dom_sf"/>
</dbReference>
<comment type="subunit">
    <text evidence="1">Homodimer.</text>
</comment>
<dbReference type="EMBL" id="ML995479">
    <property type="protein sequence ID" value="KAF2144707.1"/>
    <property type="molecule type" value="Genomic_DNA"/>
</dbReference>
<gene>
    <name evidence="6" type="ORF">K452DRAFT_285024</name>
</gene>
<dbReference type="CDD" id="cd20298">
    <property type="entry name" value="cupin_UAH"/>
    <property type="match status" value="1"/>
</dbReference>
<dbReference type="InterPro" id="IPR007247">
    <property type="entry name" value="Ureidogly_lyase"/>
</dbReference>
<dbReference type="SUPFAM" id="SSF51182">
    <property type="entry name" value="RmlC-like cupins"/>
    <property type="match status" value="1"/>
</dbReference>
<dbReference type="Proteomes" id="UP000799438">
    <property type="component" value="Unassembled WGS sequence"/>
</dbReference>
<evidence type="ECO:0000256" key="5">
    <source>
        <dbReference type="SAM" id="MobiDB-lite"/>
    </source>
</evidence>
<dbReference type="InterPro" id="IPR047233">
    <property type="entry name" value="UAH_cupin"/>
</dbReference>
<reference evidence="6" key="1">
    <citation type="journal article" date="2020" name="Stud. Mycol.">
        <title>101 Dothideomycetes genomes: a test case for predicting lifestyles and emergence of pathogens.</title>
        <authorList>
            <person name="Haridas S."/>
            <person name="Albert R."/>
            <person name="Binder M."/>
            <person name="Bloem J."/>
            <person name="Labutti K."/>
            <person name="Salamov A."/>
            <person name="Andreopoulos B."/>
            <person name="Baker S."/>
            <person name="Barry K."/>
            <person name="Bills G."/>
            <person name="Bluhm B."/>
            <person name="Cannon C."/>
            <person name="Castanera R."/>
            <person name="Culley D."/>
            <person name="Daum C."/>
            <person name="Ezra D."/>
            <person name="Gonzalez J."/>
            <person name="Henrissat B."/>
            <person name="Kuo A."/>
            <person name="Liang C."/>
            <person name="Lipzen A."/>
            <person name="Lutzoni F."/>
            <person name="Magnuson J."/>
            <person name="Mondo S."/>
            <person name="Nolan M."/>
            <person name="Ohm R."/>
            <person name="Pangilinan J."/>
            <person name="Park H.-J."/>
            <person name="Ramirez L."/>
            <person name="Alfaro M."/>
            <person name="Sun H."/>
            <person name="Tritt A."/>
            <person name="Yoshinaga Y."/>
            <person name="Zwiers L.-H."/>
            <person name="Turgeon B."/>
            <person name="Goodwin S."/>
            <person name="Spatafora J."/>
            <person name="Crous P."/>
            <person name="Grigoriev I."/>
        </authorList>
    </citation>
    <scope>NUCLEOTIDE SEQUENCE</scope>
    <source>
        <strain evidence="6">CBS 121167</strain>
    </source>
</reference>
<sequence length="287" mass="30670">MPLSIPAPSRHIQIEPLTASSFAPFGTVVENPVRSAAQNDPRQPSLAAPDVVSANQGTALKYLDVTHMTNFYDLAPSGKPAKAVMNMFVCSPRKLRNANGDQVFDVSILERHPFTSQTFVPMGLSQSDPSTQYLVIVAPTLPTASGQGANRPAPYPTPEPRRRRSIRDIFSRARPSPFTNEVSAPSSGSSKATDTHGPKGAGLPDLSNIRAFIAKGHQAVTYGAGTWHAPMCVLGTDDIDFVVVQFANSVGLEDCQEVELKASERSEGVSVLLGDGAVMEVPFKSKL</sequence>
<dbReference type="OrthoDB" id="10266039at2759"/>
<proteinExistence type="predicted"/>
<dbReference type="GO" id="GO:0000256">
    <property type="term" value="P:allantoin catabolic process"/>
    <property type="evidence" value="ECO:0007669"/>
    <property type="project" value="InterPro"/>
</dbReference>
<name>A0A6A6BPE5_9PEZI</name>
<dbReference type="GO" id="GO:0004848">
    <property type="term" value="F:ureidoglycolate hydrolase activity"/>
    <property type="evidence" value="ECO:0007669"/>
    <property type="project" value="InterPro"/>
</dbReference>
<evidence type="ECO:0008006" key="8">
    <source>
        <dbReference type="Google" id="ProtNLM"/>
    </source>
</evidence>
<keyword evidence="2" id="KW-0659">Purine metabolism</keyword>
<dbReference type="RefSeq" id="XP_033400419.1">
    <property type="nucleotide sequence ID" value="XM_033540044.1"/>
</dbReference>
<dbReference type="PANTHER" id="PTHR21221:SF1">
    <property type="entry name" value="UREIDOGLYCOLATE LYASE"/>
    <property type="match status" value="1"/>
</dbReference>
<comment type="catalytic activity">
    <reaction evidence="4">
        <text>(S)-ureidoglycolate = urea + glyoxylate</text>
        <dbReference type="Rhea" id="RHEA:11304"/>
        <dbReference type="ChEBI" id="CHEBI:16199"/>
        <dbReference type="ChEBI" id="CHEBI:36655"/>
        <dbReference type="ChEBI" id="CHEBI:57296"/>
        <dbReference type="EC" id="4.3.2.3"/>
    </reaction>
</comment>
<organism evidence="6 7">
    <name type="scientific">Aplosporella prunicola CBS 121167</name>
    <dbReference type="NCBI Taxonomy" id="1176127"/>
    <lineage>
        <taxon>Eukaryota</taxon>
        <taxon>Fungi</taxon>
        <taxon>Dikarya</taxon>
        <taxon>Ascomycota</taxon>
        <taxon>Pezizomycotina</taxon>
        <taxon>Dothideomycetes</taxon>
        <taxon>Dothideomycetes incertae sedis</taxon>
        <taxon>Botryosphaeriales</taxon>
        <taxon>Aplosporellaceae</taxon>
        <taxon>Aplosporella</taxon>
    </lineage>
</organism>
<feature type="region of interest" description="Disordered" evidence="5">
    <location>
        <begin position="144"/>
        <end position="201"/>
    </location>
</feature>
<dbReference type="GeneID" id="54297540"/>
<evidence type="ECO:0000256" key="2">
    <source>
        <dbReference type="ARBA" id="ARBA00022631"/>
    </source>
</evidence>
<dbReference type="GO" id="GO:0050385">
    <property type="term" value="F:ureidoglycolate lyase activity"/>
    <property type="evidence" value="ECO:0007669"/>
    <property type="project" value="UniProtKB-EC"/>
</dbReference>
<evidence type="ECO:0000256" key="4">
    <source>
        <dbReference type="ARBA" id="ARBA00047684"/>
    </source>
</evidence>
<dbReference type="GO" id="GO:0006144">
    <property type="term" value="P:purine nucleobase metabolic process"/>
    <property type="evidence" value="ECO:0007669"/>
    <property type="project" value="UniProtKB-KW"/>
</dbReference>
<evidence type="ECO:0000313" key="7">
    <source>
        <dbReference type="Proteomes" id="UP000799438"/>
    </source>
</evidence>
<keyword evidence="7" id="KW-1185">Reference proteome</keyword>
<dbReference type="Gene3D" id="2.60.120.480">
    <property type="entry name" value="Ureidoglycolate hydrolase"/>
    <property type="match status" value="1"/>
</dbReference>
<feature type="compositionally biased region" description="Polar residues" evidence="5">
    <location>
        <begin position="177"/>
        <end position="192"/>
    </location>
</feature>